<dbReference type="AlphaFoldDB" id="A0A6A6X3Y1"/>
<sequence>MQPHVPLKGYKHLLGRQTAFRLFKHPHFYKPADYVYSSVEKFKNKDSMLRFWEKPLDDRYISPYNGRTEELVVQAVDNIYDLSNSQATWNRTFIRDISPWHLRLANWPESHILYQDRVNGQVTRRQKWVKVAKYIPAAIALIAVIAFPGNVEGEIRNGGRYDAFPYKFHGYSKVARNLLEEKIARKHADHSHKTHAVMTNRVLMPRQLCFIDIDPTPNNPDGIKVVDIVEGTTTEPYLFIAYTAEHFPDSSPSHKEILVRMAAKATRKHGLKAFWVSCCCMDLESPDSARTLESGRNLQNDVYRISDVIRGSKALVIVVGSSQEEQNPIEDEAAQIGIRLQQWGKRVWTFPEVLLSPKGQPIRVYNAGSEHYLEVEKNQFAQLVWPDKEVSRQLIDHYEGNLILSRLELVTIALECLHSRQYGKLLDGDHSYALMGLLLVRPEVDETDSDFQAFARLSLANDSDKLLERLACVLPRKPDQPWYSMDDAYDVSLWDIYPSCQTAGIGEDNTIIVDGARGANVRWKSFASVHVRRRWSWTRMLFRFLLHTSSLAFIATVRIVVDAAAIKAWGVLFMLWSVPMMVFAPLAVRTLYSGKLWNTQPWLFGFEGYLPIEQIEYLIFGDQKGRLRWHPFGSPLSKHKPDENWKGGHCDPVDPTTDPDVKLLVEAAKMSKLGDQKIFTLVDTNTMTVTLFQAARPPVCFLLLGAEGGMQRAVGCSYDWTTGILYRETVLRMETSCIDKMDLVSRARISLEKRQDADVKLAPPRTKPKVSASSDKFAKRSATESG</sequence>
<keyword evidence="2" id="KW-1133">Transmembrane helix</keyword>
<evidence type="ECO:0008006" key="5">
    <source>
        <dbReference type="Google" id="ProtNLM"/>
    </source>
</evidence>
<accession>A0A6A6X3Y1</accession>
<organism evidence="3 4">
    <name type="scientific">Melanomma pulvis-pyrius CBS 109.77</name>
    <dbReference type="NCBI Taxonomy" id="1314802"/>
    <lineage>
        <taxon>Eukaryota</taxon>
        <taxon>Fungi</taxon>
        <taxon>Dikarya</taxon>
        <taxon>Ascomycota</taxon>
        <taxon>Pezizomycotina</taxon>
        <taxon>Dothideomycetes</taxon>
        <taxon>Pleosporomycetidae</taxon>
        <taxon>Pleosporales</taxon>
        <taxon>Melanommataceae</taxon>
        <taxon>Melanomma</taxon>
    </lineage>
</organism>
<keyword evidence="2" id="KW-0812">Transmembrane</keyword>
<evidence type="ECO:0000256" key="2">
    <source>
        <dbReference type="SAM" id="Phobius"/>
    </source>
</evidence>
<name>A0A6A6X3Y1_9PLEO</name>
<evidence type="ECO:0000256" key="1">
    <source>
        <dbReference type="SAM" id="MobiDB-lite"/>
    </source>
</evidence>
<protein>
    <recommendedName>
        <fullName evidence="5">Heterokaryon incompatibility domain-containing protein</fullName>
    </recommendedName>
</protein>
<evidence type="ECO:0000313" key="4">
    <source>
        <dbReference type="Proteomes" id="UP000799757"/>
    </source>
</evidence>
<keyword evidence="2" id="KW-0472">Membrane</keyword>
<feature type="region of interest" description="Disordered" evidence="1">
    <location>
        <begin position="757"/>
        <end position="786"/>
    </location>
</feature>
<reference evidence="3" key="1">
    <citation type="journal article" date="2020" name="Stud. Mycol.">
        <title>101 Dothideomycetes genomes: a test case for predicting lifestyles and emergence of pathogens.</title>
        <authorList>
            <person name="Haridas S."/>
            <person name="Albert R."/>
            <person name="Binder M."/>
            <person name="Bloem J."/>
            <person name="Labutti K."/>
            <person name="Salamov A."/>
            <person name="Andreopoulos B."/>
            <person name="Baker S."/>
            <person name="Barry K."/>
            <person name="Bills G."/>
            <person name="Bluhm B."/>
            <person name="Cannon C."/>
            <person name="Castanera R."/>
            <person name="Culley D."/>
            <person name="Daum C."/>
            <person name="Ezra D."/>
            <person name="Gonzalez J."/>
            <person name="Henrissat B."/>
            <person name="Kuo A."/>
            <person name="Liang C."/>
            <person name="Lipzen A."/>
            <person name="Lutzoni F."/>
            <person name="Magnuson J."/>
            <person name="Mondo S."/>
            <person name="Nolan M."/>
            <person name="Ohm R."/>
            <person name="Pangilinan J."/>
            <person name="Park H.-J."/>
            <person name="Ramirez L."/>
            <person name="Alfaro M."/>
            <person name="Sun H."/>
            <person name="Tritt A."/>
            <person name="Yoshinaga Y."/>
            <person name="Zwiers L.-H."/>
            <person name="Turgeon B."/>
            <person name="Goodwin S."/>
            <person name="Spatafora J."/>
            <person name="Crous P."/>
            <person name="Grigoriev I."/>
        </authorList>
    </citation>
    <scope>NUCLEOTIDE SEQUENCE</scope>
    <source>
        <strain evidence="3">CBS 109.77</strain>
    </source>
</reference>
<feature type="compositionally biased region" description="Basic and acidic residues" evidence="1">
    <location>
        <begin position="776"/>
        <end position="786"/>
    </location>
</feature>
<keyword evidence="4" id="KW-1185">Reference proteome</keyword>
<feature type="transmembrane region" description="Helical" evidence="2">
    <location>
        <begin position="540"/>
        <end position="560"/>
    </location>
</feature>
<dbReference type="EMBL" id="MU002031">
    <property type="protein sequence ID" value="KAF2791210.1"/>
    <property type="molecule type" value="Genomic_DNA"/>
</dbReference>
<feature type="transmembrane region" description="Helical" evidence="2">
    <location>
        <begin position="566"/>
        <end position="588"/>
    </location>
</feature>
<dbReference type="Proteomes" id="UP000799757">
    <property type="component" value="Unassembled WGS sequence"/>
</dbReference>
<dbReference type="OrthoDB" id="2624308at2759"/>
<gene>
    <name evidence="3" type="ORF">K505DRAFT_249440</name>
</gene>
<proteinExistence type="predicted"/>
<evidence type="ECO:0000313" key="3">
    <source>
        <dbReference type="EMBL" id="KAF2791210.1"/>
    </source>
</evidence>